<dbReference type="RefSeq" id="WP_034844186.1">
    <property type="nucleotide sequence ID" value="NZ_JOJP01000001.1"/>
</dbReference>
<protein>
    <submittedName>
        <fullName evidence="2">Uncharacterized protein</fullName>
    </submittedName>
</protein>
<comment type="caution">
    <text evidence="2">The sequence shown here is derived from an EMBL/GenBank/DDBJ whole genome shotgun (WGS) entry which is preliminary data.</text>
</comment>
<organism evidence="2 3">
    <name type="scientific">Endozoicomonas elysicola</name>
    <dbReference type="NCBI Taxonomy" id="305900"/>
    <lineage>
        <taxon>Bacteria</taxon>
        <taxon>Pseudomonadati</taxon>
        <taxon>Pseudomonadota</taxon>
        <taxon>Gammaproteobacteria</taxon>
        <taxon>Oceanospirillales</taxon>
        <taxon>Endozoicomonadaceae</taxon>
        <taxon>Endozoicomonas</taxon>
    </lineage>
</organism>
<reference evidence="2 3" key="1">
    <citation type="submission" date="2014-06" db="EMBL/GenBank/DDBJ databases">
        <title>Whole Genome Sequences of Three Symbiotic Endozoicomonas Bacteria.</title>
        <authorList>
            <person name="Neave M.J."/>
            <person name="Apprill A."/>
            <person name="Voolstra C.R."/>
        </authorList>
    </citation>
    <scope>NUCLEOTIDE SEQUENCE [LARGE SCALE GENOMIC DNA]</scope>
    <source>
        <strain evidence="2 3">DSM 22380</strain>
    </source>
</reference>
<accession>A0A081KAF5</accession>
<keyword evidence="3" id="KW-1185">Reference proteome</keyword>
<evidence type="ECO:0000313" key="2">
    <source>
        <dbReference type="EMBL" id="KEI71131.1"/>
    </source>
</evidence>
<feature type="signal peptide" evidence="1">
    <location>
        <begin position="1"/>
        <end position="19"/>
    </location>
</feature>
<dbReference type="AlphaFoldDB" id="A0A081KAF5"/>
<name>A0A081KAF5_9GAMM</name>
<keyword evidence="1" id="KW-0732">Signal</keyword>
<gene>
    <name evidence="2" type="ORF">GV64_10565</name>
</gene>
<proteinExistence type="predicted"/>
<evidence type="ECO:0000313" key="3">
    <source>
        <dbReference type="Proteomes" id="UP000027997"/>
    </source>
</evidence>
<dbReference type="PROSITE" id="PS51257">
    <property type="entry name" value="PROKAR_LIPOPROTEIN"/>
    <property type="match status" value="1"/>
</dbReference>
<sequence>MQRFTTLLITLLFSCHLMAQPNLCKEVVLSGHPDLPPVAWGDFQNTHGAATELITEVLEGHGVTVINDYFGGANRVNYKLQQGIIHINPAMSYQQKYLKDIQFMEPPIFTQSYMVVTRKDRRFAINQWSDMKELKGVTPKNLRFSKQFNQYANNHLNLVRTFNAKQGLKMLNVGRVDYAIYPQTQGDLFMSLLDFEGRFEKMPVEISSFELHTAISKKLNCQLPLNAISSQLQKWQKSGYTDKIINDSLYKWMGFSLEKRNTPSM</sequence>
<evidence type="ECO:0000256" key="1">
    <source>
        <dbReference type="SAM" id="SignalP"/>
    </source>
</evidence>
<dbReference type="Gene3D" id="3.40.190.10">
    <property type="entry name" value="Periplasmic binding protein-like II"/>
    <property type="match status" value="2"/>
</dbReference>
<dbReference type="Proteomes" id="UP000027997">
    <property type="component" value="Unassembled WGS sequence"/>
</dbReference>
<dbReference type="STRING" id="305900.GV64_10565"/>
<dbReference type="SUPFAM" id="SSF53850">
    <property type="entry name" value="Periplasmic binding protein-like II"/>
    <property type="match status" value="1"/>
</dbReference>
<dbReference type="eggNOG" id="COG0834">
    <property type="taxonomic scope" value="Bacteria"/>
</dbReference>
<feature type="chain" id="PRO_5001758735" evidence="1">
    <location>
        <begin position="20"/>
        <end position="265"/>
    </location>
</feature>
<dbReference type="EMBL" id="JOJP01000001">
    <property type="protein sequence ID" value="KEI71131.1"/>
    <property type="molecule type" value="Genomic_DNA"/>
</dbReference>